<sequence>MLNRTGVIFCSVSLVLAGVVCAAGFSLAALPRETVVASKRPAPPETLPELDLPGFGKVTVIDLMGYYIDNPPAPVTASGAPAAAKRFGGC</sequence>
<proteinExistence type="predicted"/>
<dbReference type="HOGENOM" id="CLU_2439667_0_0_4"/>
<dbReference type="Proteomes" id="UP000031637">
    <property type="component" value="Chromosome"/>
</dbReference>
<dbReference type="STRING" id="1223802.SUTH_00413"/>
<reference evidence="2 3" key="1">
    <citation type="journal article" date="2014" name="Syst. Appl. Microbiol.">
        <title>Complete genomes of freshwater sulfur oxidizers Sulfuricella denitrificans skB26 and Sulfuritalea hydrogenivorans sk43H: genetic insights into the sulfur oxidation pathway of betaproteobacteria.</title>
        <authorList>
            <person name="Watanabe T."/>
            <person name="Kojima H."/>
            <person name="Fukui M."/>
        </authorList>
    </citation>
    <scope>NUCLEOTIDE SEQUENCE [LARGE SCALE GENOMIC DNA]</scope>
    <source>
        <strain evidence="2">DSM22779</strain>
    </source>
</reference>
<keyword evidence="3" id="KW-1185">Reference proteome</keyword>
<name>W0SBF6_9PROT</name>
<dbReference type="OrthoDB" id="8480866at2"/>
<gene>
    <name evidence="2" type="ORF">SUTH_00413</name>
</gene>
<evidence type="ECO:0000313" key="2">
    <source>
        <dbReference type="EMBL" id="BAO28227.1"/>
    </source>
</evidence>
<organism evidence="2 3">
    <name type="scientific">Sulfuritalea hydrogenivorans sk43H</name>
    <dbReference type="NCBI Taxonomy" id="1223802"/>
    <lineage>
        <taxon>Bacteria</taxon>
        <taxon>Pseudomonadati</taxon>
        <taxon>Pseudomonadota</taxon>
        <taxon>Betaproteobacteria</taxon>
        <taxon>Nitrosomonadales</taxon>
        <taxon>Sterolibacteriaceae</taxon>
        <taxon>Sulfuritalea</taxon>
    </lineage>
</organism>
<feature type="chain" id="PRO_5004795226" evidence="1">
    <location>
        <begin position="23"/>
        <end position="90"/>
    </location>
</feature>
<evidence type="ECO:0000256" key="1">
    <source>
        <dbReference type="SAM" id="SignalP"/>
    </source>
</evidence>
<protein>
    <submittedName>
        <fullName evidence="2">Uncharacterized protein</fullName>
    </submittedName>
</protein>
<dbReference type="AlphaFoldDB" id="W0SBF6"/>
<evidence type="ECO:0000313" key="3">
    <source>
        <dbReference type="Proteomes" id="UP000031637"/>
    </source>
</evidence>
<accession>W0SBF6</accession>
<dbReference type="KEGG" id="shd:SUTH_00413"/>
<keyword evidence="1" id="KW-0732">Signal</keyword>
<dbReference type="RefSeq" id="WP_041096697.1">
    <property type="nucleotide sequence ID" value="NZ_AP012547.1"/>
</dbReference>
<dbReference type="EMBL" id="AP012547">
    <property type="protein sequence ID" value="BAO28227.1"/>
    <property type="molecule type" value="Genomic_DNA"/>
</dbReference>
<feature type="signal peptide" evidence="1">
    <location>
        <begin position="1"/>
        <end position="22"/>
    </location>
</feature>